<name>A0A3A6U5P0_9GAMM</name>
<evidence type="ECO:0000256" key="7">
    <source>
        <dbReference type="ARBA" id="ARBA00022756"/>
    </source>
</evidence>
<gene>
    <name evidence="14" type="ORF">D5R81_00520</name>
</gene>
<dbReference type="InterPro" id="IPR015422">
    <property type="entry name" value="PyrdxlP-dep_Trfase_small"/>
</dbReference>
<evidence type="ECO:0000256" key="9">
    <source>
        <dbReference type="ARBA" id="ARBA00032610"/>
    </source>
</evidence>
<dbReference type="PANTHER" id="PTHR13693:SF100">
    <property type="entry name" value="8-AMINO-7-OXONONANOATE SYNTHASE"/>
    <property type="match status" value="1"/>
</dbReference>
<dbReference type="PANTHER" id="PTHR13693">
    <property type="entry name" value="CLASS II AMINOTRANSFERASE/8-AMINO-7-OXONONANOATE SYNTHASE"/>
    <property type="match status" value="1"/>
</dbReference>
<dbReference type="Pfam" id="PF00155">
    <property type="entry name" value="Aminotran_1_2"/>
    <property type="match status" value="1"/>
</dbReference>
<evidence type="ECO:0000313" key="15">
    <source>
        <dbReference type="Proteomes" id="UP000273022"/>
    </source>
</evidence>
<dbReference type="InterPro" id="IPR004839">
    <property type="entry name" value="Aminotransferase_I/II_large"/>
</dbReference>
<dbReference type="EC" id="2.3.1.47" evidence="5"/>
<feature type="domain" description="Aminotransferase class I/classII large" evidence="13">
    <location>
        <begin position="37"/>
        <end position="369"/>
    </location>
</feature>
<evidence type="ECO:0000256" key="6">
    <source>
        <dbReference type="ARBA" id="ARBA00022679"/>
    </source>
</evidence>
<keyword evidence="8 12" id="KW-0663">Pyridoxal phosphate</keyword>
<sequence length="382" mass="42124">MQAAIDLSAEKGVLRRRVIVNSIPEHTTQIDVEGKRYINFSSNDYLGLNREPALLDELHKATLKYGLGSGSSPLVSGYCDAHMKLEQLLCQQTGHQAALLFNSGFSANHGLMTALFDKTDHIIADKLIHASIIDGISHSGAVLKRFIHNKVEHAETLLKKYNTSALVTESVFSMDGDCAPVEYLSMLCQKYHTQLIVDDAHGFGVINLCVAPNVQPKCNIQIITFGKALGCQGAAVLGSKQLIDYLVSHSREYIYSTALSPINACLAYSACKYIADNPELQSQLMSNIAYFKQQAKRRNIDLIESEMPIQGVIIGDPEKAVEASNQLKSDGLWVGAIRTPTVPKNTDRLRITITAKHSTEDIDQCITALDKLFMNEEYCHAR</sequence>
<dbReference type="Gene3D" id="3.40.640.10">
    <property type="entry name" value="Type I PLP-dependent aspartate aminotransferase-like (Major domain)"/>
    <property type="match status" value="1"/>
</dbReference>
<dbReference type="PROSITE" id="PS00599">
    <property type="entry name" value="AA_TRANSFER_CLASS_2"/>
    <property type="match status" value="1"/>
</dbReference>
<dbReference type="GO" id="GO:0008710">
    <property type="term" value="F:8-amino-7-oxononanoate synthase activity"/>
    <property type="evidence" value="ECO:0007669"/>
    <property type="project" value="UniProtKB-EC"/>
</dbReference>
<dbReference type="OrthoDB" id="9807157at2"/>
<comment type="subunit">
    <text evidence="4">Homodimer.</text>
</comment>
<dbReference type="AlphaFoldDB" id="A0A3A6U5P0"/>
<reference evidence="14 15" key="1">
    <citation type="submission" date="2018-09" db="EMBL/GenBank/DDBJ databases">
        <title>Phylogeny of the Shewanellaceae, and recommendation for two new genera, Pseudoshewanella and Parashewanella.</title>
        <authorList>
            <person name="Wang G."/>
        </authorList>
    </citation>
    <scope>NUCLEOTIDE SEQUENCE [LARGE SCALE GENOMIC DNA]</scope>
    <source>
        <strain evidence="14 15">KCTC 22492</strain>
    </source>
</reference>
<dbReference type="InterPro" id="IPR015421">
    <property type="entry name" value="PyrdxlP-dep_Trfase_major"/>
</dbReference>
<dbReference type="InterPro" id="IPR001917">
    <property type="entry name" value="Aminotrans_II_pyridoxalP_BS"/>
</dbReference>
<keyword evidence="7" id="KW-0093">Biotin biosynthesis</keyword>
<dbReference type="Proteomes" id="UP000273022">
    <property type="component" value="Unassembled WGS sequence"/>
</dbReference>
<comment type="catalytic activity">
    <reaction evidence="11">
        <text>6-carboxyhexanoyl-[ACP] + L-alanine + H(+) = (8S)-8-amino-7-oxononanoate + holo-[ACP] + CO2</text>
        <dbReference type="Rhea" id="RHEA:42288"/>
        <dbReference type="Rhea" id="RHEA-COMP:9685"/>
        <dbReference type="Rhea" id="RHEA-COMP:9955"/>
        <dbReference type="ChEBI" id="CHEBI:15378"/>
        <dbReference type="ChEBI" id="CHEBI:16526"/>
        <dbReference type="ChEBI" id="CHEBI:57972"/>
        <dbReference type="ChEBI" id="CHEBI:64479"/>
        <dbReference type="ChEBI" id="CHEBI:78846"/>
        <dbReference type="ChEBI" id="CHEBI:149468"/>
        <dbReference type="EC" id="2.3.1.47"/>
    </reaction>
</comment>
<evidence type="ECO:0000256" key="4">
    <source>
        <dbReference type="ARBA" id="ARBA00011738"/>
    </source>
</evidence>
<evidence type="ECO:0000256" key="5">
    <source>
        <dbReference type="ARBA" id="ARBA00013187"/>
    </source>
</evidence>
<keyword evidence="15" id="KW-1185">Reference proteome</keyword>
<dbReference type="Gene3D" id="3.90.1150.10">
    <property type="entry name" value="Aspartate Aminotransferase, domain 1"/>
    <property type="match status" value="1"/>
</dbReference>
<organism evidence="14 15">
    <name type="scientific">Parashewanella spongiae</name>
    <dbReference type="NCBI Taxonomy" id="342950"/>
    <lineage>
        <taxon>Bacteria</taxon>
        <taxon>Pseudomonadati</taxon>
        <taxon>Pseudomonadota</taxon>
        <taxon>Gammaproteobacteria</taxon>
        <taxon>Alteromonadales</taxon>
        <taxon>Shewanellaceae</taxon>
        <taxon>Parashewanella</taxon>
    </lineage>
</organism>
<evidence type="ECO:0000256" key="8">
    <source>
        <dbReference type="ARBA" id="ARBA00022898"/>
    </source>
</evidence>
<protein>
    <recommendedName>
        <fullName evidence="5">8-amino-7-oxononanoate synthase</fullName>
        <ecNumber evidence="5">2.3.1.47</ecNumber>
    </recommendedName>
    <alternativeName>
        <fullName evidence="9">7-keto-8-amino-pelargonic acid synthase</fullName>
    </alternativeName>
    <alternativeName>
        <fullName evidence="10">8-amino-7-ketopelargonate synthase</fullName>
    </alternativeName>
</protein>
<evidence type="ECO:0000256" key="11">
    <source>
        <dbReference type="ARBA" id="ARBA00047715"/>
    </source>
</evidence>
<comment type="similarity">
    <text evidence="3">Belongs to the class-II pyridoxal-phosphate-dependent aminotransferase family. BioF subfamily.</text>
</comment>
<proteinExistence type="inferred from homology"/>
<evidence type="ECO:0000256" key="2">
    <source>
        <dbReference type="ARBA" id="ARBA00004746"/>
    </source>
</evidence>
<dbReference type="EMBL" id="QYYH01000002">
    <property type="protein sequence ID" value="RJY19508.1"/>
    <property type="molecule type" value="Genomic_DNA"/>
</dbReference>
<dbReference type="SUPFAM" id="SSF53383">
    <property type="entry name" value="PLP-dependent transferases"/>
    <property type="match status" value="1"/>
</dbReference>
<dbReference type="InterPro" id="IPR050087">
    <property type="entry name" value="AON_synthase_class-II"/>
</dbReference>
<comment type="caution">
    <text evidence="14">The sequence shown here is derived from an EMBL/GenBank/DDBJ whole genome shotgun (WGS) entry which is preliminary data.</text>
</comment>
<evidence type="ECO:0000259" key="13">
    <source>
        <dbReference type="Pfam" id="PF00155"/>
    </source>
</evidence>
<dbReference type="InterPro" id="IPR015424">
    <property type="entry name" value="PyrdxlP-dep_Trfase"/>
</dbReference>
<dbReference type="GO" id="GO:0009102">
    <property type="term" value="P:biotin biosynthetic process"/>
    <property type="evidence" value="ECO:0007669"/>
    <property type="project" value="UniProtKB-KW"/>
</dbReference>
<evidence type="ECO:0000256" key="3">
    <source>
        <dbReference type="ARBA" id="ARBA00010008"/>
    </source>
</evidence>
<comment type="cofactor">
    <cofactor evidence="1 12">
        <name>pyridoxal 5'-phosphate</name>
        <dbReference type="ChEBI" id="CHEBI:597326"/>
    </cofactor>
</comment>
<evidence type="ECO:0000256" key="10">
    <source>
        <dbReference type="ARBA" id="ARBA00033381"/>
    </source>
</evidence>
<accession>A0A3A6U5P0</accession>
<evidence type="ECO:0000256" key="12">
    <source>
        <dbReference type="RuleBase" id="RU003693"/>
    </source>
</evidence>
<evidence type="ECO:0000256" key="1">
    <source>
        <dbReference type="ARBA" id="ARBA00001933"/>
    </source>
</evidence>
<comment type="pathway">
    <text evidence="2">Cofactor biosynthesis; biotin biosynthesis.</text>
</comment>
<dbReference type="GO" id="GO:0030170">
    <property type="term" value="F:pyridoxal phosphate binding"/>
    <property type="evidence" value="ECO:0007669"/>
    <property type="project" value="InterPro"/>
</dbReference>
<evidence type="ECO:0000313" key="14">
    <source>
        <dbReference type="EMBL" id="RJY19508.1"/>
    </source>
</evidence>
<keyword evidence="6" id="KW-0808">Transferase</keyword>